<evidence type="ECO:0000313" key="1">
    <source>
        <dbReference type="EMBL" id="SVC10862.1"/>
    </source>
</evidence>
<reference evidence="1" key="1">
    <citation type="submission" date="2018-05" db="EMBL/GenBank/DDBJ databases">
        <authorList>
            <person name="Lanie J.A."/>
            <person name="Ng W.-L."/>
            <person name="Kazmierczak K.M."/>
            <person name="Andrzejewski T.M."/>
            <person name="Davidsen T.M."/>
            <person name="Wayne K.J."/>
            <person name="Tettelin H."/>
            <person name="Glass J.I."/>
            <person name="Rusch D."/>
            <person name="Podicherti R."/>
            <person name="Tsui H.-C.T."/>
            <person name="Winkler M.E."/>
        </authorList>
    </citation>
    <scope>NUCLEOTIDE SEQUENCE</scope>
</reference>
<name>A0A382JHM2_9ZZZZ</name>
<organism evidence="1">
    <name type="scientific">marine metagenome</name>
    <dbReference type="NCBI Taxonomy" id="408172"/>
    <lineage>
        <taxon>unclassified sequences</taxon>
        <taxon>metagenomes</taxon>
        <taxon>ecological metagenomes</taxon>
    </lineage>
</organism>
<accession>A0A382JHM2</accession>
<sequence>MSFFVCVCNETRNLRCVDRPVDKRE</sequence>
<gene>
    <name evidence="1" type="ORF">METZ01_LOCUS263716</name>
</gene>
<proteinExistence type="predicted"/>
<feature type="non-terminal residue" evidence="1">
    <location>
        <position position="25"/>
    </location>
</feature>
<protein>
    <submittedName>
        <fullName evidence="1">Uncharacterized protein</fullName>
    </submittedName>
</protein>
<dbReference type="AlphaFoldDB" id="A0A382JHM2"/>
<dbReference type="EMBL" id="UINC01074038">
    <property type="protein sequence ID" value="SVC10862.1"/>
    <property type="molecule type" value="Genomic_DNA"/>
</dbReference>